<evidence type="ECO:0000256" key="1">
    <source>
        <dbReference type="ARBA" id="ARBA00006484"/>
    </source>
</evidence>
<keyword evidence="4" id="KW-1185">Reference proteome</keyword>
<dbReference type="Proteomes" id="UP000516320">
    <property type="component" value="Chromosome"/>
</dbReference>
<dbReference type="KEGG" id="cpoy:GP475_11705"/>
<evidence type="ECO:0000313" key="4">
    <source>
        <dbReference type="Proteomes" id="UP000516320"/>
    </source>
</evidence>
<dbReference type="PRINTS" id="PR00081">
    <property type="entry name" value="GDHRDH"/>
</dbReference>
<dbReference type="InterPro" id="IPR002347">
    <property type="entry name" value="SDR_fam"/>
</dbReference>
<name>A0A7H0SRP7_9CORY</name>
<reference evidence="3 4" key="1">
    <citation type="submission" date="2019-12" db="EMBL/GenBank/DDBJ databases">
        <title>Corynebacterium sp. nov., isolated from feces of the Anser Albifrons in China.</title>
        <authorList>
            <person name="Liu Q."/>
        </authorList>
    </citation>
    <scope>NUCLEOTIDE SEQUENCE [LARGE SCALE GENOMIC DNA]</scope>
    <source>
        <strain evidence="3 4">4H37-19</strain>
    </source>
</reference>
<dbReference type="EMBL" id="CP046884">
    <property type="protein sequence ID" value="QNQ91222.1"/>
    <property type="molecule type" value="Genomic_DNA"/>
</dbReference>
<dbReference type="NCBIfam" id="NF009386">
    <property type="entry name" value="PRK12745.1"/>
    <property type="match status" value="1"/>
</dbReference>
<dbReference type="GO" id="GO:0016616">
    <property type="term" value="F:oxidoreductase activity, acting on the CH-OH group of donors, NAD or NADP as acceptor"/>
    <property type="evidence" value="ECO:0007669"/>
    <property type="project" value="TreeGrafter"/>
</dbReference>
<dbReference type="FunFam" id="3.40.50.720:FF:000084">
    <property type="entry name" value="Short-chain dehydrogenase reductase"/>
    <property type="match status" value="1"/>
</dbReference>
<proteinExistence type="inferred from homology"/>
<dbReference type="Gene3D" id="3.40.50.720">
    <property type="entry name" value="NAD(P)-binding Rossmann-like Domain"/>
    <property type="match status" value="1"/>
</dbReference>
<protein>
    <submittedName>
        <fullName evidence="3">3-ketoacyl-ACP reductase</fullName>
    </submittedName>
</protein>
<dbReference type="PANTHER" id="PTHR42760:SF53">
    <property type="entry name" value="BLR4183 PROTEIN"/>
    <property type="match status" value="1"/>
</dbReference>
<dbReference type="GO" id="GO:0030497">
    <property type="term" value="P:fatty acid elongation"/>
    <property type="evidence" value="ECO:0007669"/>
    <property type="project" value="TreeGrafter"/>
</dbReference>
<dbReference type="SUPFAM" id="SSF51735">
    <property type="entry name" value="NAD(P)-binding Rossmann-fold domains"/>
    <property type="match status" value="1"/>
</dbReference>
<dbReference type="InterPro" id="IPR036291">
    <property type="entry name" value="NAD(P)-bd_dom_sf"/>
</dbReference>
<dbReference type="InterPro" id="IPR020904">
    <property type="entry name" value="Sc_DH/Rdtase_CS"/>
</dbReference>
<sequence length="274" mass="29502">MRNTNVSENSVEKEVKPVALVTGGRQGLGLGAAKGLALRGFDVAIVDLSEPDSATDLVLQELREFGATARYYQLDISRVERHQEVVDQIWEDFGRLDCLHNNAGIAARPLTDILELSPDAFDRAVDINLRGTFFLSQTVASRMVEDPDRFSDGIYRSIIIVTSIAAELVSPDRAQYNITKAGLSMLAKILSYRLGPEGIAVHEIRPGFMQTAMTASAGSLEIEAAIADGRVPLSRWGDADDIGTAVGTLASGDLPYMTGQPIWIAGGLNVVKAT</sequence>
<comment type="similarity">
    <text evidence="1">Belongs to the short-chain dehydrogenases/reductases (SDR) family.</text>
</comment>
<gene>
    <name evidence="3" type="ORF">GP475_11705</name>
</gene>
<keyword evidence="2" id="KW-0560">Oxidoreductase</keyword>
<dbReference type="PROSITE" id="PS00061">
    <property type="entry name" value="ADH_SHORT"/>
    <property type="match status" value="1"/>
</dbReference>
<evidence type="ECO:0000313" key="3">
    <source>
        <dbReference type="EMBL" id="QNQ91222.1"/>
    </source>
</evidence>
<dbReference type="PANTHER" id="PTHR42760">
    <property type="entry name" value="SHORT-CHAIN DEHYDROGENASES/REDUCTASES FAMILY MEMBER"/>
    <property type="match status" value="1"/>
</dbReference>
<evidence type="ECO:0000256" key="2">
    <source>
        <dbReference type="ARBA" id="ARBA00023002"/>
    </source>
</evidence>
<dbReference type="AlphaFoldDB" id="A0A7H0SRP7"/>
<accession>A0A7H0SRP7</accession>
<organism evidence="3 4">
    <name type="scientific">Corynebacterium poyangense</name>
    <dbReference type="NCBI Taxonomy" id="2684405"/>
    <lineage>
        <taxon>Bacteria</taxon>
        <taxon>Bacillati</taxon>
        <taxon>Actinomycetota</taxon>
        <taxon>Actinomycetes</taxon>
        <taxon>Mycobacteriales</taxon>
        <taxon>Corynebacteriaceae</taxon>
        <taxon>Corynebacterium</taxon>
    </lineage>
</organism>
<dbReference type="Pfam" id="PF13561">
    <property type="entry name" value="adh_short_C2"/>
    <property type="match status" value="1"/>
</dbReference>